<sequence>MNNKKCYLFFSGYYVVSTASQLLARYQVSNRIVRAPVYLRDSCNFAVLIDAEDEQRSLTLLEKAKIALEKKAYTAKTM</sequence>
<feature type="domain" description="Putative Se/S carrier protein-like" evidence="1">
    <location>
        <begin position="5"/>
        <end position="70"/>
    </location>
</feature>
<evidence type="ECO:0000313" key="2">
    <source>
        <dbReference type="EMBL" id="MBC8568822.1"/>
    </source>
</evidence>
<dbReference type="InterPro" id="IPR021778">
    <property type="entry name" value="Se/S_carrier-like"/>
</dbReference>
<proteinExistence type="predicted"/>
<dbReference type="EMBL" id="JACRTA010000003">
    <property type="protein sequence ID" value="MBC8568822.1"/>
    <property type="molecule type" value="Genomic_DNA"/>
</dbReference>
<keyword evidence="3" id="KW-1185">Reference proteome</keyword>
<evidence type="ECO:0000259" key="1">
    <source>
        <dbReference type="Pfam" id="PF11823"/>
    </source>
</evidence>
<reference evidence="2" key="1">
    <citation type="submission" date="2020-08" db="EMBL/GenBank/DDBJ databases">
        <title>Genome public.</title>
        <authorList>
            <person name="Liu C."/>
            <person name="Sun Q."/>
        </authorList>
    </citation>
    <scope>NUCLEOTIDE SEQUENCE</scope>
    <source>
        <strain evidence="2">NSJ-24</strain>
    </source>
</reference>
<dbReference type="AlphaFoldDB" id="A0A926E7K7"/>
<comment type="caution">
    <text evidence="2">The sequence shown here is derived from an EMBL/GenBank/DDBJ whole genome shotgun (WGS) entry which is preliminary data.</text>
</comment>
<dbReference type="Pfam" id="PF11823">
    <property type="entry name" value="Se_S_carrier"/>
    <property type="match status" value="1"/>
</dbReference>
<evidence type="ECO:0000313" key="3">
    <source>
        <dbReference type="Proteomes" id="UP000610862"/>
    </source>
</evidence>
<protein>
    <submittedName>
        <fullName evidence="2">DUF3343 domain-containing protein</fullName>
    </submittedName>
</protein>
<gene>
    <name evidence="2" type="ORF">H8692_08630</name>
</gene>
<name>A0A926E7K7_9FIRM</name>
<dbReference type="Proteomes" id="UP000610862">
    <property type="component" value="Unassembled WGS sequence"/>
</dbReference>
<dbReference type="RefSeq" id="WP_177268643.1">
    <property type="nucleotide sequence ID" value="NZ_JACRTA010000003.1"/>
</dbReference>
<organism evidence="2 3">
    <name type="scientific">Lentihominibacter hominis</name>
    <dbReference type="NCBI Taxonomy" id="2763645"/>
    <lineage>
        <taxon>Bacteria</taxon>
        <taxon>Bacillati</taxon>
        <taxon>Bacillota</taxon>
        <taxon>Clostridia</taxon>
        <taxon>Peptostreptococcales</taxon>
        <taxon>Anaerovoracaceae</taxon>
        <taxon>Lentihominibacter</taxon>
    </lineage>
</organism>
<accession>A0A926E7K7</accession>